<dbReference type="SUPFAM" id="SSF46785">
    <property type="entry name" value="Winged helix' DNA-binding domain"/>
    <property type="match status" value="1"/>
</dbReference>
<dbReference type="InterPro" id="IPR039422">
    <property type="entry name" value="MarR/SlyA-like"/>
</dbReference>
<dbReference type="Gene3D" id="1.10.10.10">
    <property type="entry name" value="Winged helix-like DNA-binding domain superfamily/Winged helix DNA-binding domain"/>
    <property type="match status" value="1"/>
</dbReference>
<dbReference type="RefSeq" id="WP_087229501.1">
    <property type="nucleotide sequence ID" value="NZ_JAKNHQ010000002.1"/>
</dbReference>
<keyword evidence="1" id="KW-0805">Transcription regulation</keyword>
<name>A0ABS9MGE3_9FIRM</name>
<dbReference type="InterPro" id="IPR036388">
    <property type="entry name" value="WH-like_DNA-bd_sf"/>
</dbReference>
<feature type="domain" description="HTH marR-type" evidence="4">
    <location>
        <begin position="7"/>
        <end position="140"/>
    </location>
</feature>
<accession>A0ABS9MGE3</accession>
<dbReference type="Proteomes" id="UP001298681">
    <property type="component" value="Unassembled WGS sequence"/>
</dbReference>
<keyword evidence="3" id="KW-0804">Transcription</keyword>
<dbReference type="PANTHER" id="PTHR33164:SF43">
    <property type="entry name" value="HTH-TYPE TRANSCRIPTIONAL REPRESSOR YETL"/>
    <property type="match status" value="1"/>
</dbReference>
<proteinExistence type="predicted"/>
<sequence length="155" mass="18090">MEVIEFKNVVWDMTRRISECMDGMFRPISEQYGLTHMQMRILMELWSAEDSPTIGQLGRTLGMTSGNMSSMCKRLEQEGFLLRVRDLQDERMVKIALSEKGRDTVRAIDRLAEEKYASCLERLGRERMEQVAENLREIDALLRDMLENHQKGTVE</sequence>
<comment type="caution">
    <text evidence="5">The sequence shown here is derived from an EMBL/GenBank/DDBJ whole genome shotgun (WGS) entry which is preliminary data.</text>
</comment>
<keyword evidence="6" id="KW-1185">Reference proteome</keyword>
<dbReference type="PANTHER" id="PTHR33164">
    <property type="entry name" value="TRANSCRIPTIONAL REGULATOR, MARR FAMILY"/>
    <property type="match status" value="1"/>
</dbReference>
<dbReference type="EMBL" id="JAKNHQ010000002">
    <property type="protein sequence ID" value="MCG4609864.1"/>
    <property type="molecule type" value="Genomic_DNA"/>
</dbReference>
<dbReference type="InterPro" id="IPR036390">
    <property type="entry name" value="WH_DNA-bd_sf"/>
</dbReference>
<evidence type="ECO:0000256" key="3">
    <source>
        <dbReference type="ARBA" id="ARBA00023163"/>
    </source>
</evidence>
<evidence type="ECO:0000313" key="6">
    <source>
        <dbReference type="Proteomes" id="UP001298681"/>
    </source>
</evidence>
<protein>
    <submittedName>
        <fullName evidence="5">MarR family transcriptional regulator</fullName>
    </submittedName>
</protein>
<evidence type="ECO:0000313" key="5">
    <source>
        <dbReference type="EMBL" id="MCG4609864.1"/>
    </source>
</evidence>
<keyword evidence="2" id="KW-0238">DNA-binding</keyword>
<dbReference type="SMART" id="SM00347">
    <property type="entry name" value="HTH_MARR"/>
    <property type="match status" value="1"/>
</dbReference>
<evidence type="ECO:0000256" key="2">
    <source>
        <dbReference type="ARBA" id="ARBA00023125"/>
    </source>
</evidence>
<dbReference type="PROSITE" id="PS50995">
    <property type="entry name" value="HTH_MARR_2"/>
    <property type="match status" value="1"/>
</dbReference>
<organism evidence="5 6">
    <name type="scientific">Anaeromassilibacillus senegalensis</name>
    <dbReference type="NCBI Taxonomy" id="1673717"/>
    <lineage>
        <taxon>Bacteria</taxon>
        <taxon>Bacillati</taxon>
        <taxon>Bacillota</taxon>
        <taxon>Clostridia</taxon>
        <taxon>Eubacteriales</taxon>
        <taxon>Acutalibacteraceae</taxon>
        <taxon>Anaeromassilibacillus</taxon>
    </lineage>
</organism>
<dbReference type="Pfam" id="PF22381">
    <property type="entry name" value="Staph_reg_Sar_Rot"/>
    <property type="match status" value="1"/>
</dbReference>
<evidence type="ECO:0000256" key="1">
    <source>
        <dbReference type="ARBA" id="ARBA00023015"/>
    </source>
</evidence>
<reference evidence="5 6" key="1">
    <citation type="submission" date="2022-01" db="EMBL/GenBank/DDBJ databases">
        <title>Collection of gut derived symbiotic bacterial strains cultured from healthy donors.</title>
        <authorList>
            <person name="Lin H."/>
            <person name="Kohout C."/>
            <person name="Waligurski E."/>
            <person name="Pamer E.G."/>
        </authorList>
    </citation>
    <scope>NUCLEOTIDE SEQUENCE [LARGE SCALE GENOMIC DNA]</scope>
    <source>
        <strain evidence="5 6">DFI.7.58</strain>
    </source>
</reference>
<evidence type="ECO:0000259" key="4">
    <source>
        <dbReference type="PROSITE" id="PS50995"/>
    </source>
</evidence>
<dbReference type="InterPro" id="IPR055166">
    <property type="entry name" value="Transc_reg_Sar_Rot_HTH"/>
</dbReference>
<dbReference type="InterPro" id="IPR000835">
    <property type="entry name" value="HTH_MarR-typ"/>
</dbReference>
<gene>
    <name evidence="5" type="ORF">L0P57_02760</name>
</gene>